<dbReference type="AlphaFoldDB" id="A0A2H5QGX8"/>
<evidence type="ECO:0000313" key="1">
    <source>
        <dbReference type="EMBL" id="GAY63475.1"/>
    </source>
</evidence>
<evidence type="ECO:0008006" key="3">
    <source>
        <dbReference type="Google" id="ProtNLM"/>
    </source>
</evidence>
<dbReference type="EMBL" id="BDQV01000355">
    <property type="protein sequence ID" value="GAY63475.1"/>
    <property type="molecule type" value="Genomic_DNA"/>
</dbReference>
<proteinExistence type="predicted"/>
<evidence type="ECO:0000313" key="2">
    <source>
        <dbReference type="Proteomes" id="UP000236630"/>
    </source>
</evidence>
<reference evidence="1 2" key="1">
    <citation type="journal article" date="2017" name="Front. Genet.">
        <title>Draft sequencing of the heterozygous diploid genome of Satsuma (Citrus unshiu Marc.) using a hybrid assembly approach.</title>
        <authorList>
            <person name="Shimizu T."/>
            <person name="Tanizawa Y."/>
            <person name="Mochizuki T."/>
            <person name="Nagasaki H."/>
            <person name="Yoshioka T."/>
            <person name="Toyoda A."/>
            <person name="Fujiyama A."/>
            <person name="Kaminuma E."/>
            <person name="Nakamura Y."/>
        </authorList>
    </citation>
    <scope>NUCLEOTIDE SEQUENCE [LARGE SCALE GENOMIC DNA]</scope>
    <source>
        <strain evidence="2">cv. Miyagawa wase</strain>
    </source>
</reference>
<sequence length="80" mass="8925">MDYKDTNVTHCCGGAWHRWAYSPRVSLPQGVEELIQVALLCTQGSPSRQAEDVEVVKMLEGDGLAERWGQWQTAEFSSIA</sequence>
<comment type="caution">
    <text evidence="1">The sequence shown here is derived from an EMBL/GenBank/DDBJ whole genome shotgun (WGS) entry which is preliminary data.</text>
</comment>
<organism evidence="1 2">
    <name type="scientific">Citrus unshiu</name>
    <name type="common">Satsuma mandarin</name>
    <name type="synonym">Citrus nobilis var. unshiu</name>
    <dbReference type="NCBI Taxonomy" id="55188"/>
    <lineage>
        <taxon>Eukaryota</taxon>
        <taxon>Viridiplantae</taxon>
        <taxon>Streptophyta</taxon>
        <taxon>Embryophyta</taxon>
        <taxon>Tracheophyta</taxon>
        <taxon>Spermatophyta</taxon>
        <taxon>Magnoliopsida</taxon>
        <taxon>eudicotyledons</taxon>
        <taxon>Gunneridae</taxon>
        <taxon>Pentapetalae</taxon>
        <taxon>rosids</taxon>
        <taxon>malvids</taxon>
        <taxon>Sapindales</taxon>
        <taxon>Rutaceae</taxon>
        <taxon>Aurantioideae</taxon>
        <taxon>Citrus</taxon>
    </lineage>
</organism>
<dbReference type="Proteomes" id="UP000236630">
    <property type="component" value="Unassembled WGS sequence"/>
</dbReference>
<name>A0A2H5QGX8_CITUN</name>
<protein>
    <recommendedName>
        <fullName evidence="3">Serine-threonine/tyrosine-protein kinase catalytic domain-containing protein</fullName>
    </recommendedName>
</protein>
<dbReference type="STRING" id="55188.A0A2H5QGX8"/>
<accession>A0A2H5QGX8</accession>
<keyword evidence="2" id="KW-1185">Reference proteome</keyword>
<gene>
    <name evidence="1" type="ORF">CUMW_225940</name>
</gene>